<gene>
    <name evidence="6" type="ORF">KL86DYS2_10401</name>
</gene>
<evidence type="ECO:0000313" key="6">
    <source>
        <dbReference type="EMBL" id="SBV92658.1"/>
    </source>
</evidence>
<accession>A0A212IZK8</accession>
<dbReference type="PANTHER" id="PTHR30126">
    <property type="entry name" value="HTH-TYPE TRANSCRIPTIONAL REGULATOR"/>
    <property type="match status" value="1"/>
</dbReference>
<dbReference type="Pfam" id="PF00126">
    <property type="entry name" value="HTH_1"/>
    <property type="match status" value="1"/>
</dbReference>
<dbReference type="AlphaFoldDB" id="A0A212IZK8"/>
<dbReference type="GO" id="GO:0000976">
    <property type="term" value="F:transcription cis-regulatory region binding"/>
    <property type="evidence" value="ECO:0007669"/>
    <property type="project" value="TreeGrafter"/>
</dbReference>
<dbReference type="Pfam" id="PF03466">
    <property type="entry name" value="LysR_substrate"/>
    <property type="match status" value="1"/>
</dbReference>
<feature type="domain" description="HTH lysR-type" evidence="5">
    <location>
        <begin position="1"/>
        <end position="58"/>
    </location>
</feature>
<organism evidence="6">
    <name type="scientific">uncultured Dysgonomonas sp</name>
    <dbReference type="NCBI Taxonomy" id="206096"/>
    <lineage>
        <taxon>Bacteria</taxon>
        <taxon>Pseudomonadati</taxon>
        <taxon>Bacteroidota</taxon>
        <taxon>Bacteroidia</taxon>
        <taxon>Bacteroidales</taxon>
        <taxon>Dysgonomonadaceae</taxon>
        <taxon>Dysgonomonas</taxon>
        <taxon>environmental samples</taxon>
    </lineage>
</organism>
<dbReference type="SUPFAM" id="SSF53850">
    <property type="entry name" value="Periplasmic binding protein-like II"/>
    <property type="match status" value="1"/>
</dbReference>
<name>A0A212IZK8_9BACT</name>
<dbReference type="PANTHER" id="PTHR30126:SF39">
    <property type="entry name" value="HTH-TYPE TRANSCRIPTIONAL REGULATOR CYSL"/>
    <property type="match status" value="1"/>
</dbReference>
<dbReference type="Gene3D" id="1.10.10.10">
    <property type="entry name" value="Winged helix-like DNA-binding domain superfamily/Winged helix DNA-binding domain"/>
    <property type="match status" value="1"/>
</dbReference>
<evidence type="ECO:0000256" key="2">
    <source>
        <dbReference type="ARBA" id="ARBA00023015"/>
    </source>
</evidence>
<dbReference type="InterPro" id="IPR000847">
    <property type="entry name" value="LysR_HTH_N"/>
</dbReference>
<dbReference type="CDD" id="cd08420">
    <property type="entry name" value="PBP2_CysL_like"/>
    <property type="match status" value="1"/>
</dbReference>
<dbReference type="EMBL" id="FLUL01000001">
    <property type="protein sequence ID" value="SBV92658.1"/>
    <property type="molecule type" value="Genomic_DNA"/>
</dbReference>
<dbReference type="InterPro" id="IPR036388">
    <property type="entry name" value="WH-like_DNA-bd_sf"/>
</dbReference>
<sequence>MSNFRLKVFHSVAVHLNFTKAAEELYISQPAVTKNIKELETELDAKLFDRLSNNVALTEAGRIVFDYAEHVLELDKKLAFDLSTLKQKYAGQLKLGASTTIGQYILPSILAKFHERHTDIALMLLNDNTEKIERALLRNEIDLGIVEGSSKNNQIKYIPFIKDEIVAIAHTSQPLSEQDEISLSELKSLPLVLREAGSGSLEVILKKLKEQGIRLQDLHILMHLGSTEGIKTYLANSNCLGLISINAVSKEIANGKFKVIDIKDFEIERMFYFIHTHGKLSGLAEMFMRFIQQAHN</sequence>
<dbReference type="Gene3D" id="3.40.190.290">
    <property type="match status" value="1"/>
</dbReference>
<keyword evidence="4" id="KW-0804">Transcription</keyword>
<dbReference type="RefSeq" id="WP_296946626.1">
    <property type="nucleotide sequence ID" value="NZ_LT599021.1"/>
</dbReference>
<reference evidence="6" key="1">
    <citation type="submission" date="2016-04" db="EMBL/GenBank/DDBJ databases">
        <authorList>
            <person name="Evans L.H."/>
            <person name="Alamgir A."/>
            <person name="Owens N."/>
            <person name="Weber N.D."/>
            <person name="Virtaneva K."/>
            <person name="Barbian K."/>
            <person name="Babar A."/>
            <person name="Rosenke K."/>
        </authorList>
    </citation>
    <scope>NUCLEOTIDE SEQUENCE</scope>
    <source>
        <strain evidence="6">86-2</strain>
    </source>
</reference>
<dbReference type="InterPro" id="IPR036390">
    <property type="entry name" value="WH_DNA-bd_sf"/>
</dbReference>
<dbReference type="InterPro" id="IPR005119">
    <property type="entry name" value="LysR_subst-bd"/>
</dbReference>
<dbReference type="GO" id="GO:0003700">
    <property type="term" value="F:DNA-binding transcription factor activity"/>
    <property type="evidence" value="ECO:0007669"/>
    <property type="project" value="InterPro"/>
</dbReference>
<dbReference type="PROSITE" id="PS50931">
    <property type="entry name" value="HTH_LYSR"/>
    <property type="match status" value="1"/>
</dbReference>
<comment type="similarity">
    <text evidence="1">Belongs to the LysR transcriptional regulatory family.</text>
</comment>
<evidence type="ECO:0000256" key="1">
    <source>
        <dbReference type="ARBA" id="ARBA00009437"/>
    </source>
</evidence>
<keyword evidence="2" id="KW-0805">Transcription regulation</keyword>
<dbReference type="SUPFAM" id="SSF46785">
    <property type="entry name" value="Winged helix' DNA-binding domain"/>
    <property type="match status" value="1"/>
</dbReference>
<keyword evidence="3" id="KW-0238">DNA-binding</keyword>
<evidence type="ECO:0000256" key="4">
    <source>
        <dbReference type="ARBA" id="ARBA00023163"/>
    </source>
</evidence>
<dbReference type="NCBIfam" id="NF040786">
    <property type="entry name" value="LysR_Sec_metab"/>
    <property type="match status" value="1"/>
</dbReference>
<dbReference type="PRINTS" id="PR00039">
    <property type="entry name" value="HTHLYSR"/>
</dbReference>
<evidence type="ECO:0000256" key="3">
    <source>
        <dbReference type="ARBA" id="ARBA00023125"/>
    </source>
</evidence>
<proteinExistence type="inferred from homology"/>
<dbReference type="InterPro" id="IPR047788">
    <property type="entry name" value="LysR-like_Sec_metab"/>
</dbReference>
<protein>
    <submittedName>
        <fullName evidence="6">Transcriptional regulator, LysR family</fullName>
    </submittedName>
</protein>
<dbReference type="FunFam" id="1.10.10.10:FF:000001">
    <property type="entry name" value="LysR family transcriptional regulator"/>
    <property type="match status" value="1"/>
</dbReference>
<evidence type="ECO:0000259" key="5">
    <source>
        <dbReference type="PROSITE" id="PS50931"/>
    </source>
</evidence>